<feature type="transmembrane region" description="Helical" evidence="6">
    <location>
        <begin position="147"/>
        <end position="166"/>
    </location>
</feature>
<dbReference type="GO" id="GO:0022857">
    <property type="term" value="F:transmembrane transporter activity"/>
    <property type="evidence" value="ECO:0007669"/>
    <property type="project" value="InterPro"/>
</dbReference>
<dbReference type="InterPro" id="IPR052528">
    <property type="entry name" value="Sugar_transport-like"/>
</dbReference>
<dbReference type="InterPro" id="IPR036259">
    <property type="entry name" value="MFS_trans_sf"/>
</dbReference>
<evidence type="ECO:0000256" key="2">
    <source>
        <dbReference type="ARBA" id="ARBA00022448"/>
    </source>
</evidence>
<dbReference type="GO" id="GO:0005886">
    <property type="term" value="C:plasma membrane"/>
    <property type="evidence" value="ECO:0007669"/>
    <property type="project" value="UniProtKB-SubCell"/>
</dbReference>
<keyword evidence="3 6" id="KW-0812">Transmembrane</keyword>
<dbReference type="EMBL" id="CP020814">
    <property type="protein sequence ID" value="ARK29541.1"/>
    <property type="molecule type" value="Genomic_DNA"/>
</dbReference>
<evidence type="ECO:0000256" key="6">
    <source>
        <dbReference type="SAM" id="Phobius"/>
    </source>
</evidence>
<dbReference type="PANTHER" id="PTHR23526">
    <property type="entry name" value="INTEGRAL MEMBRANE TRANSPORT PROTEIN-RELATED"/>
    <property type="match status" value="1"/>
</dbReference>
<reference evidence="8 9" key="1">
    <citation type="submission" date="2017-04" db="EMBL/GenBank/DDBJ databases">
        <title>Bacillus krulwichiae AM31D Genome sequencing and assembly.</title>
        <authorList>
            <person name="Krulwich T.A."/>
            <person name="Anastor L."/>
            <person name="Ehrlich R."/>
            <person name="Ehrlich G.D."/>
            <person name="Janto B."/>
        </authorList>
    </citation>
    <scope>NUCLEOTIDE SEQUENCE [LARGE SCALE GENOMIC DNA]</scope>
    <source>
        <strain evidence="8 9">AM31D</strain>
    </source>
</reference>
<keyword evidence="4 6" id="KW-1133">Transmembrane helix</keyword>
<dbReference type="PROSITE" id="PS50850">
    <property type="entry name" value="MFS"/>
    <property type="match status" value="1"/>
</dbReference>
<feature type="domain" description="Major facilitator superfamily (MFS) profile" evidence="7">
    <location>
        <begin position="218"/>
        <end position="400"/>
    </location>
</feature>
<dbReference type="STRING" id="199441.BkAM31D_06525"/>
<proteinExistence type="predicted"/>
<feature type="transmembrane region" description="Helical" evidence="6">
    <location>
        <begin position="81"/>
        <end position="100"/>
    </location>
</feature>
<evidence type="ECO:0000259" key="7">
    <source>
        <dbReference type="PROSITE" id="PS50850"/>
    </source>
</evidence>
<feature type="transmembrane region" description="Helical" evidence="6">
    <location>
        <begin position="172"/>
        <end position="192"/>
    </location>
</feature>
<feature type="transmembrane region" description="Helical" evidence="6">
    <location>
        <begin position="284"/>
        <end position="314"/>
    </location>
</feature>
<organism evidence="8 9">
    <name type="scientific">Halalkalibacter krulwichiae</name>
    <dbReference type="NCBI Taxonomy" id="199441"/>
    <lineage>
        <taxon>Bacteria</taxon>
        <taxon>Bacillati</taxon>
        <taxon>Bacillota</taxon>
        <taxon>Bacilli</taxon>
        <taxon>Bacillales</taxon>
        <taxon>Bacillaceae</taxon>
        <taxon>Halalkalibacter</taxon>
    </lineage>
</organism>
<gene>
    <name evidence="8" type="ORF">BkAM31D_06525</name>
</gene>
<feature type="transmembrane region" description="Helical" evidence="6">
    <location>
        <begin position="223"/>
        <end position="247"/>
    </location>
</feature>
<comment type="subcellular location">
    <subcellularLocation>
        <location evidence="1">Cell membrane</location>
        <topology evidence="1">Multi-pass membrane protein</topology>
    </subcellularLocation>
</comment>
<dbReference type="InterPro" id="IPR011701">
    <property type="entry name" value="MFS"/>
</dbReference>
<protein>
    <submittedName>
        <fullName evidence="8">Major Facilitator Superfamily protein</fullName>
    </submittedName>
</protein>
<evidence type="ECO:0000256" key="5">
    <source>
        <dbReference type="ARBA" id="ARBA00023136"/>
    </source>
</evidence>
<dbReference type="KEGG" id="bkw:BkAM31D_06525"/>
<dbReference type="SUPFAM" id="SSF103473">
    <property type="entry name" value="MFS general substrate transporter"/>
    <property type="match status" value="1"/>
</dbReference>
<dbReference type="Gene3D" id="1.20.1250.20">
    <property type="entry name" value="MFS general substrate transporter like domains"/>
    <property type="match status" value="2"/>
</dbReference>
<evidence type="ECO:0000256" key="3">
    <source>
        <dbReference type="ARBA" id="ARBA00022692"/>
    </source>
</evidence>
<keyword evidence="9" id="KW-1185">Reference proteome</keyword>
<feature type="transmembrane region" description="Helical" evidence="6">
    <location>
        <begin position="20"/>
        <end position="42"/>
    </location>
</feature>
<name>A0A1X9MDA7_9BACI</name>
<feature type="transmembrane region" description="Helical" evidence="6">
    <location>
        <begin position="377"/>
        <end position="396"/>
    </location>
</feature>
<evidence type="ECO:0000313" key="8">
    <source>
        <dbReference type="EMBL" id="ARK29541.1"/>
    </source>
</evidence>
<dbReference type="Pfam" id="PF07690">
    <property type="entry name" value="MFS_1"/>
    <property type="match status" value="1"/>
</dbReference>
<dbReference type="AlphaFoldDB" id="A0A1X9MDA7"/>
<dbReference type="RefSeq" id="WP_066154163.1">
    <property type="nucleotide sequence ID" value="NZ_CP020814.1"/>
</dbReference>
<feature type="transmembrane region" description="Helical" evidence="6">
    <location>
        <begin position="48"/>
        <end position="69"/>
    </location>
</feature>
<accession>A0A1X9MDA7</accession>
<sequence length="400" mass="45840">MKLLSVPKEKRLSKQAVITLVNHTIFQFGNSLSLIFINLYLWRLTESLVVNGLFNLTAILSQAIATLVIGKIAKQKGHLVIYRYGIFLTALFYLCIVVTQENMVHYFMWFALLRGISQATYWLSYFTLAHEVSSNQNRHRYLGWNQVLMGLANLVGPAVAGVVISWHTELTGYVIVFSVAFIMFIIATIGSVRIEKVETHHKEYYMKYIGQIIKKRKGFGRSLFGWFIIGFPQGILMYIPPILLFTIFPNESFIGYMNVLFLSLSILASYIISRIANLESTKRYLYISAIGMLVSSMFLLSEISIWTVVLFMAIQSLFKPLQANTYAVYYFQWLDFIPLKENFRVESVVLREALINLGRGLGIVLFMVFSTEINPETIPWILVFVMAIQILIPSLAKKHN</sequence>
<evidence type="ECO:0000256" key="1">
    <source>
        <dbReference type="ARBA" id="ARBA00004651"/>
    </source>
</evidence>
<evidence type="ECO:0000256" key="4">
    <source>
        <dbReference type="ARBA" id="ARBA00022989"/>
    </source>
</evidence>
<dbReference type="PANTHER" id="PTHR23526:SF2">
    <property type="entry name" value="MAJOR FACILITATOR SUPERFAMILY (MFS) PROFILE DOMAIN-CONTAINING PROTEIN"/>
    <property type="match status" value="1"/>
</dbReference>
<dbReference type="InterPro" id="IPR020846">
    <property type="entry name" value="MFS_dom"/>
</dbReference>
<evidence type="ECO:0000313" key="9">
    <source>
        <dbReference type="Proteomes" id="UP000193006"/>
    </source>
</evidence>
<keyword evidence="2" id="KW-0813">Transport</keyword>
<dbReference type="Proteomes" id="UP000193006">
    <property type="component" value="Chromosome"/>
</dbReference>
<keyword evidence="5 6" id="KW-0472">Membrane</keyword>
<feature type="transmembrane region" description="Helical" evidence="6">
    <location>
        <begin position="253"/>
        <end position="272"/>
    </location>
</feature>